<accession>A0ABU8N9K2</accession>
<feature type="compositionally biased region" description="Low complexity" evidence="1">
    <location>
        <begin position="402"/>
        <end position="418"/>
    </location>
</feature>
<keyword evidence="2" id="KW-0812">Transmembrane</keyword>
<feature type="transmembrane region" description="Helical" evidence="2">
    <location>
        <begin position="120"/>
        <end position="140"/>
    </location>
</feature>
<evidence type="ECO:0000256" key="1">
    <source>
        <dbReference type="SAM" id="MobiDB-lite"/>
    </source>
</evidence>
<feature type="transmembrane region" description="Helical" evidence="2">
    <location>
        <begin position="60"/>
        <end position="80"/>
    </location>
</feature>
<name>A0ABU8N9K2_9PSEU</name>
<organism evidence="4 5">
    <name type="scientific">Actinomycetospora aeridis</name>
    <dbReference type="NCBI Taxonomy" id="3129231"/>
    <lineage>
        <taxon>Bacteria</taxon>
        <taxon>Bacillati</taxon>
        <taxon>Actinomycetota</taxon>
        <taxon>Actinomycetes</taxon>
        <taxon>Pseudonocardiales</taxon>
        <taxon>Pseudonocardiaceae</taxon>
        <taxon>Actinomycetospora</taxon>
    </lineage>
</organism>
<feature type="region of interest" description="Disordered" evidence="1">
    <location>
        <begin position="402"/>
        <end position="469"/>
    </location>
</feature>
<feature type="transmembrane region" description="Helical" evidence="2">
    <location>
        <begin position="333"/>
        <end position="354"/>
    </location>
</feature>
<evidence type="ECO:0000313" key="4">
    <source>
        <dbReference type="EMBL" id="MEJ2888973.1"/>
    </source>
</evidence>
<feature type="transmembrane region" description="Helical" evidence="2">
    <location>
        <begin position="360"/>
        <end position="377"/>
    </location>
</feature>
<sequence length="469" mass="47360">MTPYPALPPPTKHPDTAGKKARLLGVDAARGLALLGMMAVHEFSETTDTGAPSTTQILFVGRSAALFAVLAGVAIAFMTGRRRVTPGPSGRAAAATLATRAGLIGLIGVVGLGWVDMEDAVAVILPAYAAMFLLAIPLVFLSTRVVLAVGAVVALVVPVGSLLVRGGLPEASGDNISLASFADPGGVLAELFLTGVYPALTWMAYLAIGLGVGRLTLSSARVARRLLVVGAGLAVAAPLASWLLLGPLGGTAHLLATSDLDADAITEILTLGPSGVVPADDVWWLATAAPHSGTPLDLAATIGSSLAVLGAMLLLGHLPAAARQVADAVQAPLVAAGSMTLTLYTAHVVYAGAFAEFDSVPEYLAQVVVLVLGAVAWRRASDRGPLEALVGNVANRAAAAARAGATAGPPPDDTATGPIAGLPYRPAVPPLTQPPLTGPPRPVPTLPGPRLPRDPFRPPPGTAPVSVRR</sequence>
<dbReference type="Pfam" id="PF07786">
    <property type="entry name" value="HGSNAT_cat"/>
    <property type="match status" value="1"/>
</dbReference>
<feature type="transmembrane region" description="Helical" evidence="2">
    <location>
        <begin position="298"/>
        <end position="321"/>
    </location>
</feature>
<dbReference type="PANTHER" id="PTHR30590:SF3">
    <property type="entry name" value="HYPOTHETICAL MEMBRANE SPANNING PROTEIN"/>
    <property type="match status" value="1"/>
</dbReference>
<dbReference type="InterPro" id="IPR052529">
    <property type="entry name" value="Bact_Transport_Assoc"/>
</dbReference>
<feature type="transmembrane region" description="Helical" evidence="2">
    <location>
        <begin position="188"/>
        <end position="213"/>
    </location>
</feature>
<dbReference type="RefSeq" id="WP_337716032.1">
    <property type="nucleotide sequence ID" value="NZ_JBBEGL010000005.1"/>
</dbReference>
<evidence type="ECO:0000313" key="5">
    <source>
        <dbReference type="Proteomes" id="UP001370100"/>
    </source>
</evidence>
<comment type="caution">
    <text evidence="4">The sequence shown here is derived from an EMBL/GenBank/DDBJ whole genome shotgun (WGS) entry which is preliminary data.</text>
</comment>
<dbReference type="EMBL" id="JBBEGL010000005">
    <property type="protein sequence ID" value="MEJ2888973.1"/>
    <property type="molecule type" value="Genomic_DNA"/>
</dbReference>
<evidence type="ECO:0000259" key="3">
    <source>
        <dbReference type="Pfam" id="PF07786"/>
    </source>
</evidence>
<feature type="transmembrane region" description="Helical" evidence="2">
    <location>
        <begin position="147"/>
        <end position="168"/>
    </location>
</feature>
<keyword evidence="5" id="KW-1185">Reference proteome</keyword>
<keyword evidence="2" id="KW-0472">Membrane</keyword>
<keyword evidence="2" id="KW-1133">Transmembrane helix</keyword>
<feature type="transmembrane region" description="Helical" evidence="2">
    <location>
        <begin position="225"/>
        <end position="245"/>
    </location>
</feature>
<dbReference type="Proteomes" id="UP001370100">
    <property type="component" value="Unassembled WGS sequence"/>
</dbReference>
<dbReference type="InterPro" id="IPR012429">
    <property type="entry name" value="HGSNAT_cat"/>
</dbReference>
<evidence type="ECO:0000256" key="2">
    <source>
        <dbReference type="SAM" id="Phobius"/>
    </source>
</evidence>
<reference evidence="4 5" key="1">
    <citation type="submission" date="2024-03" db="EMBL/GenBank/DDBJ databases">
        <title>Actinomycetospora sp. OC33-EN06, a novel actinomycete isolated from wild orchid (Aerides multiflora).</title>
        <authorList>
            <person name="Suriyachadkun C."/>
        </authorList>
    </citation>
    <scope>NUCLEOTIDE SEQUENCE [LARGE SCALE GENOMIC DNA]</scope>
    <source>
        <strain evidence="4 5">OC33-EN06</strain>
    </source>
</reference>
<feature type="domain" description="Heparan-alpha-glucosaminide N-acetyltransferase catalytic" evidence="3">
    <location>
        <begin position="22"/>
        <end position="219"/>
    </location>
</feature>
<protein>
    <submittedName>
        <fullName evidence="4">Heparan-alpha-glucosaminide N-acetyltransferase domain-containing protein</fullName>
    </submittedName>
</protein>
<gene>
    <name evidence="4" type="ORF">WCD41_21110</name>
</gene>
<proteinExistence type="predicted"/>
<dbReference type="PANTHER" id="PTHR30590">
    <property type="entry name" value="INNER MEMBRANE PROTEIN"/>
    <property type="match status" value="1"/>
</dbReference>
<feature type="compositionally biased region" description="Pro residues" evidence="1">
    <location>
        <begin position="426"/>
        <end position="450"/>
    </location>
</feature>
<feature type="transmembrane region" description="Helical" evidence="2">
    <location>
        <begin position="92"/>
        <end position="114"/>
    </location>
</feature>